<dbReference type="PANTHER" id="PTHR24321">
    <property type="entry name" value="DEHYDROGENASES, SHORT CHAIN"/>
    <property type="match status" value="1"/>
</dbReference>
<keyword evidence="5" id="KW-1185">Reference proteome</keyword>
<keyword evidence="2" id="KW-0521">NADP</keyword>
<keyword evidence="3" id="KW-0560">Oxidoreductase</keyword>
<proteinExistence type="inferred from homology"/>
<dbReference type="InterPro" id="IPR036291">
    <property type="entry name" value="NAD(P)-bd_dom_sf"/>
</dbReference>
<dbReference type="PROSITE" id="PS00061">
    <property type="entry name" value="ADH_SHORT"/>
    <property type="match status" value="1"/>
</dbReference>
<dbReference type="GO" id="GO:0016491">
    <property type="term" value="F:oxidoreductase activity"/>
    <property type="evidence" value="ECO:0007669"/>
    <property type="project" value="UniProtKB-KW"/>
</dbReference>
<evidence type="ECO:0000256" key="2">
    <source>
        <dbReference type="ARBA" id="ARBA00022857"/>
    </source>
</evidence>
<dbReference type="CDD" id="cd05233">
    <property type="entry name" value="SDR_c"/>
    <property type="match status" value="1"/>
</dbReference>
<dbReference type="SUPFAM" id="SSF51735">
    <property type="entry name" value="NAD(P)-binding Rossmann-fold domains"/>
    <property type="match status" value="1"/>
</dbReference>
<reference evidence="4 5" key="1">
    <citation type="submission" date="2016-03" db="EMBL/GenBank/DDBJ databases">
        <title>Draft genome sequence of the Fonsecaea monophora CBS 269.37.</title>
        <authorList>
            <person name="Bombassaro A."/>
            <person name="Vinicius W.A."/>
            <person name="De Hoog S."/>
            <person name="Sun J."/>
            <person name="Souza E.M."/>
            <person name="Raittz R.T."/>
            <person name="Costa F."/>
            <person name="Leao A.C."/>
            <person name="Tadra-Sfeir M.Z."/>
            <person name="Baura V."/>
            <person name="Balsanelli E."/>
            <person name="Pedrosa F.O."/>
            <person name="Moreno L.F."/>
            <person name="Steffens M.B."/>
            <person name="Xi L."/>
            <person name="Bocca A.L."/>
            <person name="Felipe M.S."/>
            <person name="Teixeira M."/>
            <person name="Telles Filho F.Q."/>
            <person name="Azevedo C.M."/>
            <person name="Gomes R."/>
            <person name="Vicente V.A."/>
        </authorList>
    </citation>
    <scope>NUCLEOTIDE SEQUENCE [LARGE SCALE GENOMIC DNA]</scope>
    <source>
        <strain evidence="4 5">CBS 269.37</strain>
    </source>
</reference>
<dbReference type="PANTHER" id="PTHR24321:SF8">
    <property type="entry name" value="ESTRADIOL 17-BETA-DEHYDROGENASE 8-RELATED"/>
    <property type="match status" value="1"/>
</dbReference>
<dbReference type="InterPro" id="IPR002347">
    <property type="entry name" value="SDR_fam"/>
</dbReference>
<accession>A0A177ET83</accession>
<evidence type="ECO:0000256" key="1">
    <source>
        <dbReference type="ARBA" id="ARBA00006484"/>
    </source>
</evidence>
<comment type="caution">
    <text evidence="4">The sequence shown here is derived from an EMBL/GenBank/DDBJ whole genome shotgun (WGS) entry which is preliminary data.</text>
</comment>
<dbReference type="OrthoDB" id="47007at2759"/>
<dbReference type="Pfam" id="PF13561">
    <property type="entry name" value="adh_short_C2"/>
    <property type="match status" value="1"/>
</dbReference>
<protein>
    <submittedName>
        <fullName evidence="4">Uncharacterized protein</fullName>
    </submittedName>
</protein>
<dbReference type="GeneID" id="34605710"/>
<evidence type="ECO:0000256" key="3">
    <source>
        <dbReference type="ARBA" id="ARBA00023002"/>
    </source>
</evidence>
<dbReference type="InterPro" id="IPR020904">
    <property type="entry name" value="Sc_DH/Rdtase_CS"/>
</dbReference>
<dbReference type="RefSeq" id="XP_022507149.1">
    <property type="nucleotide sequence ID" value="XM_022660508.1"/>
</dbReference>
<comment type="similarity">
    <text evidence="1">Belongs to the short-chain dehydrogenases/reductases (SDR) family.</text>
</comment>
<evidence type="ECO:0000313" key="4">
    <source>
        <dbReference type="EMBL" id="OAG35197.1"/>
    </source>
</evidence>
<dbReference type="EMBL" id="LVKK01000125">
    <property type="protein sequence ID" value="OAG35197.1"/>
    <property type="molecule type" value="Genomic_DNA"/>
</dbReference>
<dbReference type="FunFam" id="3.40.50.720:FF:000084">
    <property type="entry name" value="Short-chain dehydrogenase reductase"/>
    <property type="match status" value="1"/>
</dbReference>
<dbReference type="AlphaFoldDB" id="A0A177ET83"/>
<dbReference type="Proteomes" id="UP000077002">
    <property type="component" value="Unassembled WGS sequence"/>
</dbReference>
<name>A0A177ET83_9EURO</name>
<sequence>MTSRTLITGAASGMGQCCAVDLARKGDNLVLWDVNVEGLQTTVQLCLAESPGCKISTARVDVSDRDGVTKAFEDIKTAGLSVTKVAAVSGIVRFNSLLNPQFEDADRVMQVNYQGVVNTMQVACQDLIQHKGAAVMIGSTESIIGGAPLHSYCASKHALLGFCRSAAIELGPHGVRVNIVSPGSIKTPMYQPEKLGPAAVEMDRAMQARTPLRRLGKPEEIAKVVSFLLSDDASYITGSNVVVDGGVTA</sequence>
<dbReference type="Gene3D" id="3.40.50.720">
    <property type="entry name" value="NAD(P)-binding Rossmann-like Domain"/>
    <property type="match status" value="1"/>
</dbReference>
<gene>
    <name evidence="4" type="ORF">AYO21_10595</name>
</gene>
<evidence type="ECO:0000313" key="5">
    <source>
        <dbReference type="Proteomes" id="UP000077002"/>
    </source>
</evidence>
<dbReference type="PRINTS" id="PR00081">
    <property type="entry name" value="GDHRDH"/>
</dbReference>
<organism evidence="4 5">
    <name type="scientific">Fonsecaea monophora</name>
    <dbReference type="NCBI Taxonomy" id="254056"/>
    <lineage>
        <taxon>Eukaryota</taxon>
        <taxon>Fungi</taxon>
        <taxon>Dikarya</taxon>
        <taxon>Ascomycota</taxon>
        <taxon>Pezizomycotina</taxon>
        <taxon>Eurotiomycetes</taxon>
        <taxon>Chaetothyriomycetidae</taxon>
        <taxon>Chaetothyriales</taxon>
        <taxon>Herpotrichiellaceae</taxon>
        <taxon>Fonsecaea</taxon>
    </lineage>
</organism>